<proteinExistence type="predicted"/>
<dbReference type="SUPFAM" id="SSF56204">
    <property type="entry name" value="Hect, E3 ligase catalytic domain"/>
    <property type="match status" value="1"/>
</dbReference>
<sequence length="886" mass="98936">MGGRKSSSKEQSKEEFLAAAREERAQRAQTRLFQVTSVKLQAWYRGCRTRTLTRLEFQQTVTAKCNDISALQRLYTFTVPLPVLTRLVQETLYVQWPQDTTVPLSVLEFVQQSWSVLQKDWTHSPAHKSEWSVRLASLCALVSQLSLPALASFVPAVTDVIPETLHRWALRPSPALFDAVVLAYQSDRALYDILAPRVWTLVESHGLHAKLATTLLSVPLSAQEPQLKAWLDRTVLHVPLSTTWLASTHHQAIVLGNLLDLLHSSPASDGLVALVTTYTSQTMVDMAFLSSSPLQLLANHAVLSKLWTSSSHLASVTQLYAHVLLSLDDDSPFVSAILFAVSSGDVLGRLFDLLQPAALSPAWLVFCAAFGHLLHTADAASLARHFSDLPALVAKLNQSLHAICWQDAVPPATLAHTAQLTHMIQVFNQLHLRHARQSLCPQTHWLWPTIALPPDILQGLDVDEPLTVKVLFESNARVKLQYILTTIPQVIPFEARVGLFHAFLVADKQSVPSRHVFSSLVAMRIQRDRIVQDSFKGFSAVQSLKGRVQITFINEQGLEEAGVDGGGVFKEYIDNLTKTAFSTEFPFFLETDERLLYPNPHAPLAASSLWDSDNMGERAEKSTAYFRFLGRVLAKAMYEEILIEPQFALFFLQKLLGHTNSLDDLQSLDAQLYHQVMKLKQYADVESLGLTFSVASGPNIVHDLIPGGRNVAVTNDNVIRYSHLLAHYKLNVQIAPACRAFLEGFHDLIPIAWLHLFSPSELQMLIGGSTYDVNLTDWQANTNYGGGYHPSQPIIQWFWEIVAECTPEQRGDLLRFITSCSRQPLLGFKQLVPLICIQQVRIQDDERLPSSATCMNLLKLPTYSSKEIMRAKLLYAIQAKAGFELS</sequence>
<dbReference type="Gene3D" id="3.30.2410.10">
    <property type="entry name" value="Hect, E3 ligase catalytic domain"/>
    <property type="match status" value="1"/>
</dbReference>
<dbReference type="AlphaFoldDB" id="A0A485LLW5"/>
<dbReference type="FunFam" id="3.30.2410.10:FF:000011">
    <property type="entry name" value="Putative Ubiquitin-protein ligase E3C"/>
    <property type="match status" value="1"/>
</dbReference>
<dbReference type="EMBL" id="CAADRA010007245">
    <property type="protein sequence ID" value="VFT99593.1"/>
    <property type="molecule type" value="Genomic_DNA"/>
</dbReference>
<reference evidence="7" key="2">
    <citation type="submission" date="2019-06" db="EMBL/GenBank/DDBJ databases">
        <title>Genomics analysis of Aphanomyces spp. identifies a new class of oomycete effector associated with host adaptation.</title>
        <authorList>
            <person name="Gaulin E."/>
        </authorList>
    </citation>
    <scope>NUCLEOTIDE SEQUENCE</scope>
    <source>
        <strain evidence="7">CBS 578.67</strain>
    </source>
</reference>
<organism evidence="8 9">
    <name type="scientific">Aphanomyces stellatus</name>
    <dbReference type="NCBI Taxonomy" id="120398"/>
    <lineage>
        <taxon>Eukaryota</taxon>
        <taxon>Sar</taxon>
        <taxon>Stramenopiles</taxon>
        <taxon>Oomycota</taxon>
        <taxon>Saprolegniomycetes</taxon>
        <taxon>Saprolegniales</taxon>
        <taxon>Verrucalvaceae</taxon>
        <taxon>Aphanomyces</taxon>
    </lineage>
</organism>
<dbReference type="FunFam" id="3.30.2160.10:FF:000002">
    <property type="entry name" value="Putative Ubiquitin-protein ligase E3C"/>
    <property type="match status" value="1"/>
</dbReference>
<dbReference type="Gene3D" id="3.30.2160.10">
    <property type="entry name" value="Hect, E3 ligase catalytic domain"/>
    <property type="match status" value="1"/>
</dbReference>
<dbReference type="Gene3D" id="3.90.1750.10">
    <property type="entry name" value="Hect, E3 ligase catalytic domains"/>
    <property type="match status" value="1"/>
</dbReference>
<evidence type="ECO:0000256" key="3">
    <source>
        <dbReference type="ARBA" id="ARBA00022679"/>
    </source>
</evidence>
<accession>A0A485LLW5</accession>
<dbReference type="GO" id="GO:0000209">
    <property type="term" value="P:protein polyubiquitination"/>
    <property type="evidence" value="ECO:0007669"/>
    <property type="project" value="InterPro"/>
</dbReference>
<dbReference type="SMART" id="SM00119">
    <property type="entry name" value="HECTc"/>
    <property type="match status" value="1"/>
</dbReference>
<evidence type="ECO:0000313" key="7">
    <source>
        <dbReference type="EMBL" id="KAF0685118.1"/>
    </source>
</evidence>
<dbReference type="CDD" id="cd00078">
    <property type="entry name" value="HECTc"/>
    <property type="match status" value="1"/>
</dbReference>
<dbReference type="EMBL" id="VJMH01007219">
    <property type="protein sequence ID" value="KAF0685118.1"/>
    <property type="molecule type" value="Genomic_DNA"/>
</dbReference>
<comment type="catalytic activity">
    <reaction evidence="1">
        <text>S-ubiquitinyl-[E2 ubiquitin-conjugating enzyme]-L-cysteine + [acceptor protein]-L-lysine = [E2 ubiquitin-conjugating enzyme]-L-cysteine + N(6)-ubiquitinyl-[acceptor protein]-L-lysine.</text>
        <dbReference type="EC" id="2.3.2.26"/>
    </reaction>
</comment>
<dbReference type="PANTHER" id="PTHR45700:SF2">
    <property type="entry name" value="UBIQUITIN-PROTEIN LIGASE E3C"/>
    <property type="match status" value="1"/>
</dbReference>
<evidence type="ECO:0000256" key="4">
    <source>
        <dbReference type="ARBA" id="ARBA00022786"/>
    </source>
</evidence>
<keyword evidence="9" id="KW-1185">Reference proteome</keyword>
<dbReference type="Pfam" id="PF00632">
    <property type="entry name" value="HECT"/>
    <property type="match status" value="1"/>
</dbReference>
<protein>
    <recommendedName>
        <fullName evidence="2">HECT-type E3 ubiquitin transferase</fullName>
        <ecNumber evidence="2">2.3.2.26</ecNumber>
    </recommendedName>
</protein>
<evidence type="ECO:0000259" key="6">
    <source>
        <dbReference type="PROSITE" id="PS50237"/>
    </source>
</evidence>
<dbReference type="GO" id="GO:0061630">
    <property type="term" value="F:ubiquitin protein ligase activity"/>
    <property type="evidence" value="ECO:0007669"/>
    <property type="project" value="UniProtKB-EC"/>
</dbReference>
<dbReference type="GO" id="GO:0006511">
    <property type="term" value="P:ubiquitin-dependent protein catabolic process"/>
    <property type="evidence" value="ECO:0007669"/>
    <property type="project" value="TreeGrafter"/>
</dbReference>
<evidence type="ECO:0000313" key="9">
    <source>
        <dbReference type="Proteomes" id="UP000332933"/>
    </source>
</evidence>
<name>A0A485LLW5_9STRA</name>
<dbReference type="OrthoDB" id="8068875at2759"/>
<dbReference type="InterPro" id="IPR000569">
    <property type="entry name" value="HECT_dom"/>
</dbReference>
<dbReference type="PANTHER" id="PTHR45700">
    <property type="entry name" value="UBIQUITIN-PROTEIN LIGASE E3C"/>
    <property type="match status" value="1"/>
</dbReference>
<dbReference type="PROSITE" id="PS50237">
    <property type="entry name" value="HECT"/>
    <property type="match status" value="1"/>
</dbReference>
<dbReference type="EC" id="2.3.2.26" evidence="2"/>
<reference evidence="8 9" key="1">
    <citation type="submission" date="2019-03" db="EMBL/GenBank/DDBJ databases">
        <authorList>
            <person name="Gaulin E."/>
            <person name="Dumas B."/>
        </authorList>
    </citation>
    <scope>NUCLEOTIDE SEQUENCE [LARGE SCALE GENOMIC DNA]</scope>
    <source>
        <strain evidence="8">CBS 568.67</strain>
    </source>
</reference>
<dbReference type="InterPro" id="IPR044611">
    <property type="entry name" value="E3A/B/C-like"/>
</dbReference>
<evidence type="ECO:0000256" key="5">
    <source>
        <dbReference type="PROSITE-ProRule" id="PRU00104"/>
    </source>
</evidence>
<keyword evidence="4 5" id="KW-0833">Ubl conjugation pathway</keyword>
<evidence type="ECO:0000256" key="2">
    <source>
        <dbReference type="ARBA" id="ARBA00012485"/>
    </source>
</evidence>
<gene>
    <name evidence="8" type="primary">Aste57867_22943</name>
    <name evidence="7" type="ORF">As57867_022872</name>
    <name evidence="8" type="ORF">ASTE57867_22943</name>
</gene>
<keyword evidence="3" id="KW-0808">Transferase</keyword>
<evidence type="ECO:0000313" key="8">
    <source>
        <dbReference type="EMBL" id="VFT99593.1"/>
    </source>
</evidence>
<dbReference type="InterPro" id="IPR035983">
    <property type="entry name" value="Hect_E3_ubiquitin_ligase"/>
</dbReference>
<dbReference type="Proteomes" id="UP000332933">
    <property type="component" value="Unassembled WGS sequence"/>
</dbReference>
<evidence type="ECO:0000256" key="1">
    <source>
        <dbReference type="ARBA" id="ARBA00000885"/>
    </source>
</evidence>
<feature type="active site" description="Glycyl thioester intermediate" evidence="5">
    <location>
        <position position="854"/>
    </location>
</feature>
<feature type="domain" description="HECT" evidence="6">
    <location>
        <begin position="544"/>
        <end position="886"/>
    </location>
</feature>